<evidence type="ECO:0000313" key="19">
    <source>
        <dbReference type="Proteomes" id="UP000694680"/>
    </source>
</evidence>
<feature type="domain" description="Cyclin C-terminal" evidence="17">
    <location>
        <begin position="279"/>
        <end position="396"/>
    </location>
</feature>
<feature type="domain" description="Cyclin-like" evidence="16">
    <location>
        <begin position="283"/>
        <end position="365"/>
    </location>
</feature>
<evidence type="ECO:0000259" key="16">
    <source>
        <dbReference type="SMART" id="SM00385"/>
    </source>
</evidence>
<dbReference type="Pfam" id="PF00134">
    <property type="entry name" value="Cyclin_N"/>
    <property type="match status" value="1"/>
</dbReference>
<keyword evidence="9 14" id="KW-0195">Cyclin</keyword>
<dbReference type="SMART" id="SM01332">
    <property type="entry name" value="Cyclin_C"/>
    <property type="match status" value="1"/>
</dbReference>
<comment type="subcellular location">
    <subcellularLocation>
        <location evidence="3">Cytoplasm</location>
    </subcellularLocation>
    <subcellularLocation>
        <location evidence="2">Nucleus</location>
    </subcellularLocation>
</comment>
<evidence type="ECO:0000256" key="6">
    <source>
        <dbReference type="ARBA" id="ARBA00022490"/>
    </source>
</evidence>
<evidence type="ECO:0000256" key="12">
    <source>
        <dbReference type="ARBA" id="ARBA00025821"/>
    </source>
</evidence>
<dbReference type="GO" id="GO:0005654">
    <property type="term" value="C:nucleoplasm"/>
    <property type="evidence" value="ECO:0007669"/>
    <property type="project" value="UniProtKB-ARBA"/>
</dbReference>
<dbReference type="FunFam" id="1.10.472.10:FF:000037">
    <property type="entry name" value="Cyclin-A2"/>
    <property type="match status" value="1"/>
</dbReference>
<feature type="region of interest" description="Disordered" evidence="15">
    <location>
        <begin position="1"/>
        <end position="62"/>
    </location>
</feature>
<dbReference type="AlphaFoldDB" id="A0A8C5GQN8"/>
<evidence type="ECO:0000256" key="15">
    <source>
        <dbReference type="SAM" id="MobiDB-lite"/>
    </source>
</evidence>
<sequence length="402" mass="45256">MTSTSQGTQRGNHADKENAPASSKAETLQVQRPKRRTVLGVLSENDQLSRSVSETSHVSKRSSVSDNSQLYFPCCPSTSCYDVSVEEACEVVLDVSGQEVVVDQYHMDPGNEDMRLLGKLSPSSSQEASMQSENDKSLFLEERFSVEYVEDIYHHLRESEMKLQARPYLSKHPEISSSMRLVLVDWLVEVVQEYQLHTETLHLAVNYVDRFLSRTAFVKLGKLQLVGTAALVIAAKYEEIFPPELSDFVYITDSTYSKNQVIQMEQFVLGVLAFRMAAPTTHQFLRLFMSIQSVCDKTKHLALYIAELSLLEMDPFLQYHPSMTAAGAYCLASYTLNQSLWPDSLCAFTGYTMLNILPCLTDLHKLHISMESCPQQTIREKYQSSKYSGVSTITPPDALPVP</sequence>
<comment type="subunit">
    <text evidence="12">Interacts with the CDK1 protein kinase to form a serine/threonine kinase holoenzyme complex also known as maturation promoting factor (MPF). The cyclin subunit imparts substrate specificity to the complex.</text>
</comment>
<dbReference type="InterPro" id="IPR013763">
    <property type="entry name" value="Cyclin-like_dom"/>
</dbReference>
<dbReference type="Ensembl" id="ENSGWIT00000036514.1">
    <property type="protein sequence ID" value="ENSGWIP00000033534.1"/>
    <property type="gene ID" value="ENSGWIG00000017277.1"/>
</dbReference>
<organism evidence="18 19">
    <name type="scientific">Gouania willdenowi</name>
    <name type="common">Blunt-snouted clingfish</name>
    <name type="synonym">Lepadogaster willdenowi</name>
    <dbReference type="NCBI Taxonomy" id="441366"/>
    <lineage>
        <taxon>Eukaryota</taxon>
        <taxon>Metazoa</taxon>
        <taxon>Chordata</taxon>
        <taxon>Craniata</taxon>
        <taxon>Vertebrata</taxon>
        <taxon>Euteleostomi</taxon>
        <taxon>Actinopterygii</taxon>
        <taxon>Neopterygii</taxon>
        <taxon>Teleostei</taxon>
        <taxon>Neoteleostei</taxon>
        <taxon>Acanthomorphata</taxon>
        <taxon>Ovalentaria</taxon>
        <taxon>Blenniimorphae</taxon>
        <taxon>Blenniiformes</taxon>
        <taxon>Gobiesocoidei</taxon>
        <taxon>Gobiesocidae</taxon>
        <taxon>Gobiesocinae</taxon>
        <taxon>Gouania</taxon>
    </lineage>
</organism>
<evidence type="ECO:0000313" key="18">
    <source>
        <dbReference type="Ensembl" id="ENSGWIP00000033534.1"/>
    </source>
</evidence>
<dbReference type="GO" id="GO:0005737">
    <property type="term" value="C:cytoplasm"/>
    <property type="evidence" value="ECO:0007669"/>
    <property type="project" value="UniProtKB-SubCell"/>
</dbReference>
<evidence type="ECO:0000256" key="13">
    <source>
        <dbReference type="ARBA" id="ARBA00040980"/>
    </source>
</evidence>
<dbReference type="OrthoDB" id="5590282at2759"/>
<dbReference type="GO" id="GO:0044772">
    <property type="term" value="P:mitotic cell cycle phase transition"/>
    <property type="evidence" value="ECO:0007669"/>
    <property type="project" value="InterPro"/>
</dbReference>
<evidence type="ECO:0000259" key="17">
    <source>
        <dbReference type="SMART" id="SM01332"/>
    </source>
</evidence>
<evidence type="ECO:0000256" key="5">
    <source>
        <dbReference type="ARBA" id="ARBA00019673"/>
    </source>
</evidence>
<evidence type="ECO:0000256" key="11">
    <source>
        <dbReference type="ARBA" id="ARBA00023306"/>
    </source>
</evidence>
<evidence type="ECO:0000256" key="2">
    <source>
        <dbReference type="ARBA" id="ARBA00004123"/>
    </source>
</evidence>
<keyword evidence="6" id="KW-0963">Cytoplasm</keyword>
<gene>
    <name evidence="18" type="primary">ccna1</name>
</gene>
<dbReference type="RefSeq" id="XP_028322699.1">
    <property type="nucleotide sequence ID" value="XM_028466898.1"/>
</dbReference>
<dbReference type="InterPro" id="IPR004367">
    <property type="entry name" value="Cyclin_C-dom"/>
</dbReference>
<feature type="domain" description="Cyclin-like" evidence="16">
    <location>
        <begin position="185"/>
        <end position="270"/>
    </location>
</feature>
<dbReference type="SUPFAM" id="SSF47954">
    <property type="entry name" value="Cyclin-like"/>
    <property type="match status" value="2"/>
</dbReference>
<reference evidence="18" key="2">
    <citation type="submission" date="2025-08" db="UniProtKB">
        <authorList>
            <consortium name="Ensembl"/>
        </authorList>
    </citation>
    <scope>IDENTIFICATION</scope>
</reference>
<evidence type="ECO:0000256" key="1">
    <source>
        <dbReference type="ARBA" id="ARBA00003222"/>
    </source>
</evidence>
<evidence type="ECO:0000256" key="9">
    <source>
        <dbReference type="ARBA" id="ARBA00023127"/>
    </source>
</evidence>
<dbReference type="GO" id="GO:0000307">
    <property type="term" value="C:cyclin-dependent protein kinase holoenzyme complex"/>
    <property type="evidence" value="ECO:0007669"/>
    <property type="project" value="UniProtKB-ARBA"/>
</dbReference>
<dbReference type="SMART" id="SM00385">
    <property type="entry name" value="CYCLIN"/>
    <property type="match status" value="2"/>
</dbReference>
<reference evidence="18" key="1">
    <citation type="submission" date="2020-06" db="EMBL/GenBank/DDBJ databases">
        <authorList>
            <consortium name="Wellcome Sanger Institute Data Sharing"/>
        </authorList>
    </citation>
    <scope>NUCLEOTIDE SEQUENCE [LARGE SCALE GENOMIC DNA]</scope>
</reference>
<dbReference type="InterPro" id="IPR036915">
    <property type="entry name" value="Cyclin-like_sf"/>
</dbReference>
<dbReference type="InterPro" id="IPR006671">
    <property type="entry name" value="Cyclin_N"/>
</dbReference>
<accession>A0A8C5GQN8</accession>
<keyword evidence="7" id="KW-0132">Cell division</keyword>
<dbReference type="PROSITE" id="PS00292">
    <property type="entry name" value="CYCLINS"/>
    <property type="match status" value="1"/>
</dbReference>
<comment type="similarity">
    <text evidence="4">Belongs to the cyclin family. Cyclin AB subfamily.</text>
</comment>
<keyword evidence="19" id="KW-1185">Reference proteome</keyword>
<dbReference type="GO" id="GO:0051301">
    <property type="term" value="P:cell division"/>
    <property type="evidence" value="ECO:0007669"/>
    <property type="project" value="UniProtKB-KW"/>
</dbReference>
<dbReference type="Gene3D" id="1.10.472.10">
    <property type="entry name" value="Cyclin-like"/>
    <property type="match status" value="2"/>
</dbReference>
<dbReference type="InterPro" id="IPR039361">
    <property type="entry name" value="Cyclin"/>
</dbReference>
<dbReference type="PIRSF" id="PIRSF001771">
    <property type="entry name" value="Cyclin_A_B_D_E"/>
    <property type="match status" value="1"/>
</dbReference>
<dbReference type="FunFam" id="1.10.472.10:FF:000001">
    <property type="entry name" value="G2/mitotic-specific cyclin"/>
    <property type="match status" value="1"/>
</dbReference>
<protein>
    <recommendedName>
        <fullName evidence="5">Cyclin-A2</fullName>
    </recommendedName>
    <alternativeName>
        <fullName evidence="13">G2/mitotic-specific cyclin-B2</fullName>
    </alternativeName>
</protein>
<evidence type="ECO:0000256" key="4">
    <source>
        <dbReference type="ARBA" id="ARBA00006955"/>
    </source>
</evidence>
<name>A0A8C5GQN8_GOUWI</name>
<dbReference type="Pfam" id="PF02984">
    <property type="entry name" value="Cyclin_C"/>
    <property type="match status" value="1"/>
</dbReference>
<evidence type="ECO:0000256" key="7">
    <source>
        <dbReference type="ARBA" id="ARBA00022618"/>
    </source>
</evidence>
<dbReference type="PANTHER" id="PTHR10177">
    <property type="entry name" value="CYCLINS"/>
    <property type="match status" value="1"/>
</dbReference>
<reference evidence="18" key="3">
    <citation type="submission" date="2025-09" db="UniProtKB">
        <authorList>
            <consortium name="Ensembl"/>
        </authorList>
    </citation>
    <scope>IDENTIFICATION</scope>
</reference>
<evidence type="ECO:0000256" key="3">
    <source>
        <dbReference type="ARBA" id="ARBA00004496"/>
    </source>
</evidence>
<evidence type="ECO:0000256" key="8">
    <source>
        <dbReference type="ARBA" id="ARBA00022776"/>
    </source>
</evidence>
<feature type="compositionally biased region" description="Polar residues" evidence="15">
    <location>
        <begin position="1"/>
        <end position="11"/>
    </location>
</feature>
<dbReference type="InterPro" id="IPR048258">
    <property type="entry name" value="Cyclins_cyclin-box"/>
</dbReference>
<proteinExistence type="inferred from homology"/>
<evidence type="ECO:0000256" key="14">
    <source>
        <dbReference type="RuleBase" id="RU000383"/>
    </source>
</evidence>
<keyword evidence="11" id="KW-0131">Cell cycle</keyword>
<feature type="compositionally biased region" description="Polar residues" evidence="15">
    <location>
        <begin position="44"/>
        <end position="62"/>
    </location>
</feature>
<keyword evidence="10" id="KW-0539">Nucleus</keyword>
<keyword evidence="8" id="KW-0498">Mitosis</keyword>
<dbReference type="GO" id="GO:0016538">
    <property type="term" value="F:cyclin-dependent protein serine/threonine kinase regulator activity"/>
    <property type="evidence" value="ECO:0007669"/>
    <property type="project" value="InterPro"/>
</dbReference>
<dbReference type="Proteomes" id="UP000694680">
    <property type="component" value="Chromosome 14"/>
</dbReference>
<dbReference type="CTD" id="8900"/>
<comment type="function">
    <text evidence="1">Essential for the control of the cell cycle at the G2/M (mitosis) transition.</text>
</comment>
<dbReference type="InterPro" id="IPR046965">
    <property type="entry name" value="Cyclin_A/B-like"/>
</dbReference>
<feature type="compositionally biased region" description="Polar residues" evidence="15">
    <location>
        <begin position="20"/>
        <end position="30"/>
    </location>
</feature>
<dbReference type="GeneID" id="114475791"/>
<evidence type="ECO:0000256" key="10">
    <source>
        <dbReference type="ARBA" id="ARBA00023242"/>
    </source>
</evidence>